<feature type="domain" description="Disease resistance protein At4g27190-like leucine-rich repeats" evidence="10">
    <location>
        <begin position="1475"/>
        <end position="1622"/>
    </location>
</feature>
<evidence type="ECO:0000256" key="4">
    <source>
        <dbReference type="ARBA" id="ARBA00022741"/>
    </source>
</evidence>
<dbReference type="GO" id="GO:0005524">
    <property type="term" value="F:ATP binding"/>
    <property type="evidence" value="ECO:0007669"/>
    <property type="project" value="UniProtKB-KW"/>
</dbReference>
<dbReference type="PRINTS" id="PR00364">
    <property type="entry name" value="DISEASERSIST"/>
</dbReference>
<evidence type="ECO:0000256" key="6">
    <source>
        <dbReference type="ARBA" id="ARBA00022840"/>
    </source>
</evidence>
<dbReference type="InterPro" id="IPR042197">
    <property type="entry name" value="Apaf_helical"/>
</dbReference>
<dbReference type="Gene3D" id="1.10.10.10">
    <property type="entry name" value="Winged helix-like DNA-binding domain superfamily/Winged helix DNA-binding domain"/>
    <property type="match status" value="1"/>
</dbReference>
<keyword evidence="3" id="KW-0677">Repeat</keyword>
<feature type="domain" description="Disease resistance protein At4g27190-like leucine-rich repeats" evidence="10">
    <location>
        <begin position="1245"/>
        <end position="1366"/>
    </location>
</feature>
<keyword evidence="2" id="KW-0433">Leucine-rich repeat</keyword>
<dbReference type="GO" id="GO:0051607">
    <property type="term" value="P:defense response to virus"/>
    <property type="evidence" value="ECO:0007669"/>
    <property type="project" value="UniProtKB-ARBA"/>
</dbReference>
<feature type="region of interest" description="Disordered" evidence="8">
    <location>
        <begin position="1629"/>
        <end position="1655"/>
    </location>
</feature>
<dbReference type="PANTHER" id="PTHR33463">
    <property type="entry name" value="NB-ARC DOMAIN-CONTAINING PROTEIN-RELATED"/>
    <property type="match status" value="1"/>
</dbReference>
<dbReference type="FunFam" id="3.40.50.300:FF:001091">
    <property type="entry name" value="Probable disease resistance protein At1g61300"/>
    <property type="match status" value="1"/>
</dbReference>
<comment type="similarity">
    <text evidence="1">Belongs to the disease resistance NB-LRR family.</text>
</comment>
<dbReference type="Pfam" id="PF23247">
    <property type="entry name" value="LRR_RPS2"/>
    <property type="match status" value="4"/>
</dbReference>
<feature type="coiled-coil region" evidence="7">
    <location>
        <begin position="28"/>
        <end position="62"/>
    </location>
</feature>
<keyword evidence="7" id="KW-0175">Coiled coil</keyword>
<dbReference type="Gene3D" id="1.10.8.430">
    <property type="entry name" value="Helical domain of apoptotic protease-activating factors"/>
    <property type="match status" value="1"/>
</dbReference>
<name>A0A4S4DWD6_CAMSN</name>
<comment type="caution">
    <text evidence="11">The sequence shown here is derived from an EMBL/GenBank/DDBJ whole genome shotgun (WGS) entry which is preliminary data.</text>
</comment>
<evidence type="ECO:0000259" key="10">
    <source>
        <dbReference type="Pfam" id="PF23247"/>
    </source>
</evidence>
<dbReference type="InterPro" id="IPR002182">
    <property type="entry name" value="NB-ARC"/>
</dbReference>
<dbReference type="PANTHER" id="PTHR33463:SF203">
    <property type="entry name" value="AAA+ ATPASE DOMAIN-CONTAINING PROTEIN"/>
    <property type="match status" value="1"/>
</dbReference>
<feature type="domain" description="Disease resistance protein At4g27190-like leucine-rich repeats" evidence="10">
    <location>
        <begin position="796"/>
        <end position="921"/>
    </location>
</feature>
<dbReference type="SUPFAM" id="SSF52047">
    <property type="entry name" value="RNI-like"/>
    <property type="match status" value="1"/>
</dbReference>
<organism evidence="11 12">
    <name type="scientific">Camellia sinensis var. sinensis</name>
    <name type="common">China tea</name>
    <dbReference type="NCBI Taxonomy" id="542762"/>
    <lineage>
        <taxon>Eukaryota</taxon>
        <taxon>Viridiplantae</taxon>
        <taxon>Streptophyta</taxon>
        <taxon>Embryophyta</taxon>
        <taxon>Tracheophyta</taxon>
        <taxon>Spermatophyta</taxon>
        <taxon>Magnoliopsida</taxon>
        <taxon>eudicotyledons</taxon>
        <taxon>Gunneridae</taxon>
        <taxon>Pentapetalae</taxon>
        <taxon>asterids</taxon>
        <taxon>Ericales</taxon>
        <taxon>Theaceae</taxon>
        <taxon>Camellia</taxon>
    </lineage>
</organism>
<protein>
    <submittedName>
        <fullName evidence="11">Uncharacterized protein</fullName>
    </submittedName>
</protein>
<keyword evidence="5" id="KW-0611">Plant defense</keyword>
<dbReference type="InterPro" id="IPR027417">
    <property type="entry name" value="P-loop_NTPase"/>
</dbReference>
<dbReference type="Gene3D" id="3.80.10.10">
    <property type="entry name" value="Ribonuclease Inhibitor"/>
    <property type="match status" value="5"/>
</dbReference>
<dbReference type="InterPro" id="IPR032675">
    <property type="entry name" value="LRR_dom_sf"/>
</dbReference>
<feature type="compositionally biased region" description="Acidic residues" evidence="8">
    <location>
        <begin position="1631"/>
        <end position="1654"/>
    </location>
</feature>
<dbReference type="EMBL" id="SDRB02010253">
    <property type="protein sequence ID" value="THG07105.1"/>
    <property type="molecule type" value="Genomic_DNA"/>
</dbReference>
<sequence>MVLNYVLPVVMKIGEYLVAPVGRQFCYLIFYDRNIKNLEKQVQKLEDKRFGVQKSVDEAEAKRETIAPGVERWLKTVNDLNEEAKKFLEVEVKANKGCLNGWCPNLKSRYSLSRKATKKTQSVEELRGAGVFSTVSYPTVVPSVGTTFAFTGGFKGFESRRSIMNGVMEVLTDDRIHVIGICGIGGVGKTTMVNEVAKKVEEKKMFDVIVMVVVSQNPNLITIQGQIAKILDLQDFGGNNLPTGAGKIRSKILSFGRVLVILDDVWKRLELNDIGIPFGDNHKGCKIVMTSRNKDVCNSMGTHENFEVGILHKEEAWNLFKEMAEISDEGTSHPTGLQLMQMAVAKECGGLPIAIVTVGRALRCKNKYSWDSALEQLRKSMVKNISGVDEKVFKSLELSYDSLDSDEAKKCFLLCSLFPEDFDIPIEVLVRYAIGIELFERIDSVHQARNRVYFIVDDLKKCYLLMESENEECIKMHDVVRDVAISIACRKEHLIVVRCDEVLKEWPKKDRLEKNAIISLKVDGMHGLPGNLEFPNLHLLKLDCNARLPLISSYDLHKEMAKVKVQETLDSFYQGMKELKVLALSDMYSSLPASLQRLTNLRTLSLFRCRLIDDDISIIGALENLEILSFAGSYIKELPKEIIGHLAQLKVLDLLGCVVEKIYPGVLSSLSKLEELYVGHSFDSLSEDEESKEGSKAIIDELASLSNLVALDIALIDISFWPRGLVIERLKKFNITVGFLPLRNPCYRLSNQLMLQHQIMSDIIELRLNLLLKSTEILYLIARIKGLKILCDLVDEDGFECLTKLSIRELYDLEYLINTADGVPQSAFPVLEFLHLHHLPNFKGITSHECRLPNKAFSALKLLTLYSLPELANLWKGPTQLVWLGNLTSVIVWGCDKLESMFSLSTARDLVQLQHLQITHCPMMEVIVSSEGGEHEIAAIATDKIEFPKLKQLCLEYMPSFSAICKAMNAIELPQLSSLTLWVMPKLKRLCLASESESNCDPIIQPLFNDKVKLIKLREMTVRCCHELSNILFPSNSVKGMPNLEVLEVTNCQSIGVAFDLEGLVWEEGISDMALPSLIEVKLICLPKLTHVWKDNSPGILGFQNLRSLVVDECDNLRNLVSYSLAKLLVKLQEIDVTECDMMESIIGNEPNADDVVITNMIIFPQLSSLKLRDLPNLRSFCSEACTFGGSLLKTIQLINCPKMKILPSAFQRKLDQQKADFSTSSQFHLLDGKDKLATIEAKLTMTVKLCHGLSNILFPCNSIKGMQNLELLEVMDCRSIGVAFDLEGLVWEGISDMALPSLKKVELRRLPKLTHVWKDNSPGIQSFQNLRSLEVHDCDSLRNLFSCSLAKLLVKLQEIEVTECDMMESIIGNEPNVDDAVITNMIMLPQLSSLKLRDLPNLRSFCSKACTFEGSLLKTIEAIDCPKMKILPSAFQSKLEQQKAGFSTSSQLHLLDGKFIFSNWFEYNFGKLTITDINGSIEMWHNQLEVDHLDKVRFMLVQWCEKLSNVISSNLMQRLRYLERLKVWWCDSLETIFDLQGSVCAATTGEEGTSITWFEDLKFMYLPKLTHIWTNVFQRTYSFKNLKSLEVERCDNLRYIFTISMVKVLWCLEYVRIENCEKVEKIVTREEEEEEEDKDDEADDDNDDDNDNDEMGKINIFIVEEEEEEEDDEVDNDNDNDERGKINIFNVELENLPSLMCIGIPKSQIWIFKLRVDICPKYRGNQLIILPSKYASFVLVDFQIKFSQESNFTASYTCHIDISQNGSGLRKKILSNIFFIHSSFNS</sequence>
<evidence type="ECO:0000256" key="2">
    <source>
        <dbReference type="ARBA" id="ARBA00022614"/>
    </source>
</evidence>
<feature type="domain" description="NB-ARC" evidence="9">
    <location>
        <begin position="164"/>
        <end position="324"/>
    </location>
</feature>
<evidence type="ECO:0000256" key="3">
    <source>
        <dbReference type="ARBA" id="ARBA00022737"/>
    </source>
</evidence>
<dbReference type="Proteomes" id="UP000306102">
    <property type="component" value="Unassembled WGS sequence"/>
</dbReference>
<dbReference type="InterPro" id="IPR050905">
    <property type="entry name" value="Plant_NBS-LRR"/>
</dbReference>
<evidence type="ECO:0000259" key="9">
    <source>
        <dbReference type="Pfam" id="PF00931"/>
    </source>
</evidence>
<keyword evidence="4" id="KW-0547">Nucleotide-binding</keyword>
<evidence type="ECO:0000256" key="7">
    <source>
        <dbReference type="SAM" id="Coils"/>
    </source>
</evidence>
<dbReference type="InterPro" id="IPR036388">
    <property type="entry name" value="WH-like_DNA-bd_sf"/>
</dbReference>
<accession>A0A4S4DWD6</accession>
<dbReference type="SUPFAM" id="SSF52058">
    <property type="entry name" value="L domain-like"/>
    <property type="match status" value="1"/>
</dbReference>
<dbReference type="FunFam" id="1.10.10.10:FF:000322">
    <property type="entry name" value="Probable disease resistance protein At1g63360"/>
    <property type="match status" value="1"/>
</dbReference>
<dbReference type="Gene3D" id="3.40.50.300">
    <property type="entry name" value="P-loop containing nucleotide triphosphate hydrolases"/>
    <property type="match status" value="1"/>
</dbReference>
<evidence type="ECO:0000256" key="1">
    <source>
        <dbReference type="ARBA" id="ARBA00008894"/>
    </source>
</evidence>
<dbReference type="SUPFAM" id="SSF52540">
    <property type="entry name" value="P-loop containing nucleoside triphosphate hydrolases"/>
    <property type="match status" value="1"/>
</dbReference>
<gene>
    <name evidence="11" type="ORF">TEA_022526</name>
</gene>
<dbReference type="GO" id="GO:0043531">
    <property type="term" value="F:ADP binding"/>
    <property type="evidence" value="ECO:0007669"/>
    <property type="project" value="InterPro"/>
</dbReference>
<proteinExistence type="inferred from homology"/>
<evidence type="ECO:0000313" key="12">
    <source>
        <dbReference type="Proteomes" id="UP000306102"/>
    </source>
</evidence>
<feature type="domain" description="Disease resistance protein At4g27190-like leucine-rich repeats" evidence="10">
    <location>
        <begin position="1013"/>
        <end position="1141"/>
    </location>
</feature>
<keyword evidence="12" id="KW-1185">Reference proteome</keyword>
<keyword evidence="6" id="KW-0067">ATP-binding</keyword>
<evidence type="ECO:0000313" key="11">
    <source>
        <dbReference type="EMBL" id="THG07105.1"/>
    </source>
</evidence>
<dbReference type="STRING" id="542762.A0A4S4DWD6"/>
<evidence type="ECO:0000256" key="8">
    <source>
        <dbReference type="SAM" id="MobiDB-lite"/>
    </source>
</evidence>
<reference evidence="11 12" key="1">
    <citation type="journal article" date="2018" name="Proc. Natl. Acad. Sci. U.S.A.">
        <title>Draft genome sequence of Camellia sinensis var. sinensis provides insights into the evolution of the tea genome and tea quality.</title>
        <authorList>
            <person name="Wei C."/>
            <person name="Yang H."/>
            <person name="Wang S."/>
            <person name="Zhao J."/>
            <person name="Liu C."/>
            <person name="Gao L."/>
            <person name="Xia E."/>
            <person name="Lu Y."/>
            <person name="Tai Y."/>
            <person name="She G."/>
            <person name="Sun J."/>
            <person name="Cao H."/>
            <person name="Tong W."/>
            <person name="Gao Q."/>
            <person name="Li Y."/>
            <person name="Deng W."/>
            <person name="Jiang X."/>
            <person name="Wang W."/>
            <person name="Chen Q."/>
            <person name="Zhang S."/>
            <person name="Li H."/>
            <person name="Wu J."/>
            <person name="Wang P."/>
            <person name="Li P."/>
            <person name="Shi C."/>
            <person name="Zheng F."/>
            <person name="Jian J."/>
            <person name="Huang B."/>
            <person name="Shan D."/>
            <person name="Shi M."/>
            <person name="Fang C."/>
            <person name="Yue Y."/>
            <person name="Li F."/>
            <person name="Li D."/>
            <person name="Wei S."/>
            <person name="Han B."/>
            <person name="Jiang C."/>
            <person name="Yin Y."/>
            <person name="Xia T."/>
            <person name="Zhang Z."/>
            <person name="Bennetzen J.L."/>
            <person name="Zhao S."/>
            <person name="Wan X."/>
        </authorList>
    </citation>
    <scope>NUCLEOTIDE SEQUENCE [LARGE SCALE GENOMIC DNA]</scope>
    <source>
        <strain evidence="12">cv. Shuchazao</strain>
        <tissue evidence="11">Leaf</tissue>
    </source>
</reference>
<dbReference type="Pfam" id="PF00931">
    <property type="entry name" value="NB-ARC"/>
    <property type="match status" value="1"/>
</dbReference>
<evidence type="ECO:0000256" key="5">
    <source>
        <dbReference type="ARBA" id="ARBA00022821"/>
    </source>
</evidence>
<dbReference type="InterPro" id="IPR057135">
    <property type="entry name" value="At4g27190-like_LRR"/>
</dbReference>